<protein>
    <submittedName>
        <fullName evidence="2">Uncharacterized protein</fullName>
    </submittedName>
</protein>
<evidence type="ECO:0000313" key="3">
    <source>
        <dbReference type="Proteomes" id="UP000327013"/>
    </source>
</evidence>
<name>A0A5N6RX03_9ROSI</name>
<keyword evidence="3" id="KW-1185">Reference proteome</keyword>
<feature type="signal peptide" evidence="1">
    <location>
        <begin position="1"/>
        <end position="22"/>
    </location>
</feature>
<proteinExistence type="predicted"/>
<dbReference type="OrthoDB" id="1903945at2759"/>
<dbReference type="AlphaFoldDB" id="A0A5N6RX03"/>
<feature type="chain" id="PRO_5024443908" evidence="1">
    <location>
        <begin position="23"/>
        <end position="96"/>
    </location>
</feature>
<dbReference type="PANTHER" id="PTHR33743:SF33">
    <property type="match status" value="1"/>
</dbReference>
<dbReference type="Proteomes" id="UP000327013">
    <property type="component" value="Chromosome 8"/>
</dbReference>
<gene>
    <name evidence="2" type="ORF">FH972_020903</name>
</gene>
<organism evidence="2 3">
    <name type="scientific">Carpinus fangiana</name>
    <dbReference type="NCBI Taxonomy" id="176857"/>
    <lineage>
        <taxon>Eukaryota</taxon>
        <taxon>Viridiplantae</taxon>
        <taxon>Streptophyta</taxon>
        <taxon>Embryophyta</taxon>
        <taxon>Tracheophyta</taxon>
        <taxon>Spermatophyta</taxon>
        <taxon>Magnoliopsida</taxon>
        <taxon>eudicotyledons</taxon>
        <taxon>Gunneridae</taxon>
        <taxon>Pentapetalae</taxon>
        <taxon>rosids</taxon>
        <taxon>fabids</taxon>
        <taxon>Fagales</taxon>
        <taxon>Betulaceae</taxon>
        <taxon>Carpinus</taxon>
    </lineage>
</organism>
<keyword evidence="1" id="KW-0732">Signal</keyword>
<evidence type="ECO:0000256" key="1">
    <source>
        <dbReference type="SAM" id="SignalP"/>
    </source>
</evidence>
<dbReference type="PANTHER" id="PTHR33743">
    <property type="entry name" value="PROTEIN GOLVEN 6-RELATED"/>
    <property type="match status" value="1"/>
</dbReference>
<sequence>MRPFLALSLLLLCLLLSHEAQGIRLDKMFMSLGQQKQHEADGNALIAGRILCKDGEHCSGTMKKRVSRVLSKKSHHWLPSIHEDYYGPRSHRPRHH</sequence>
<accession>A0A5N6RX03</accession>
<reference evidence="2 3" key="1">
    <citation type="submission" date="2019-06" db="EMBL/GenBank/DDBJ databases">
        <title>A chromosomal-level reference genome of Carpinus fangiana (Coryloideae, Betulaceae).</title>
        <authorList>
            <person name="Yang X."/>
            <person name="Wang Z."/>
            <person name="Zhang L."/>
            <person name="Hao G."/>
            <person name="Liu J."/>
            <person name="Yang Y."/>
        </authorList>
    </citation>
    <scope>NUCLEOTIDE SEQUENCE [LARGE SCALE GENOMIC DNA]</scope>
    <source>
        <strain evidence="2">Cfa_2016G</strain>
        <tissue evidence="2">Leaf</tissue>
    </source>
</reference>
<dbReference type="EMBL" id="CM017328">
    <property type="protein sequence ID" value="KAE8126159.1"/>
    <property type="molecule type" value="Genomic_DNA"/>
</dbReference>
<evidence type="ECO:0000313" key="2">
    <source>
        <dbReference type="EMBL" id="KAE8126159.1"/>
    </source>
</evidence>